<protein>
    <recommendedName>
        <fullName evidence="5">Flagellar hook-associated protein 2</fullName>
        <shortName evidence="5">HAP2</shortName>
    </recommendedName>
    <alternativeName>
        <fullName evidence="5">Flagellar cap protein</fullName>
    </alternativeName>
</protein>
<keyword evidence="5" id="KW-0964">Secreted</keyword>
<dbReference type="GO" id="GO:0005576">
    <property type="term" value="C:extracellular region"/>
    <property type="evidence" value="ECO:0007669"/>
    <property type="project" value="UniProtKB-SubCell"/>
</dbReference>
<evidence type="ECO:0000259" key="6">
    <source>
        <dbReference type="Pfam" id="PF02465"/>
    </source>
</evidence>
<dbReference type="Proteomes" id="UP000218767">
    <property type="component" value="Unassembled WGS sequence"/>
</dbReference>
<comment type="similarity">
    <text evidence="1 5">Belongs to the FliD family.</text>
</comment>
<accession>A0A2A4XH65</accession>
<proteinExistence type="inferred from homology"/>
<comment type="subcellular location">
    <subcellularLocation>
        <location evidence="5">Secreted</location>
    </subcellularLocation>
    <subcellularLocation>
        <location evidence="5">Bacterial flagellum</location>
    </subcellularLocation>
</comment>
<dbReference type="GO" id="GO:0009421">
    <property type="term" value="C:bacterial-type flagellum filament cap"/>
    <property type="evidence" value="ECO:0007669"/>
    <property type="project" value="InterPro"/>
</dbReference>
<name>A0A2A4XH65_9GAMM</name>
<comment type="function">
    <text evidence="5">Required for morphogenesis and for the elongation of the flagellar filament by facilitating polymerization of the flagellin monomers at the tip of growing filament. Forms a capping structure, which prevents flagellin subunits (transported through the central channel of the flagellum) from leaking out without polymerization at the distal end.</text>
</comment>
<sequence>MLTATGLGSGLDVNSLVSQLVASERAVSDLQLNRQQANLNSKFSALGALKGSLGGFKSALSGLNTLSSFDLKTATSSDSSIFTATASTDALPSNYSIAVSQLATSHSLASLSFADSNETVIGTGTLTIRRGTTDYVAGTDTYNSFTLNQESTAANITIDSSNNTLEGVMTAINDADIGIGASIINDGSGFRLLLSSETTGAENSLEIVVTDDDLDNIDNTSGLSRLAFNAAATNLEQTNAAVDANFTINGLAITSASNDVSSAIPGVSLNLKKISVSAVDLSIEANTSSVLSGVSSFIAGYNSYIGTANALSNYDQENDVAAALLGDFTLRSIGGQIDNVVRSSVAGLAGSITNLSELGITTSASGTLLLDGDKFTAALSDHPQQVSQMFTAIAVPEDEEVLFTSSTAATAVGTYAVNVSSLASAGVMSGGGVLPDFSMGGSVVVDATNNNLTFEIDGVTTSEITLSSATYTSGEDLAAELQVQLNGAQELLDVGRSVTVTYESGSNRLSIVSNSLGSTSKVDILAIDATTTASLGFSVSAGVVGTDVVGTINGELATGAGNVLVGDSGTAAEGLNLTITGTTTGNRGNVTFTRGIANQLDSLLDSILLENGPLESRIETLQDRMDDVVQKREDLELRWEEVESRYTRQFNTLDALLAGLENTSNYLEQQFDNLLKPNFNR</sequence>
<keyword evidence="8" id="KW-0969">Cilium</keyword>
<feature type="coiled-coil region" evidence="5">
    <location>
        <begin position="618"/>
        <end position="645"/>
    </location>
</feature>
<comment type="subunit">
    <text evidence="2 5">Homopentamer.</text>
</comment>
<dbReference type="InterPro" id="IPR003481">
    <property type="entry name" value="FliD_N"/>
</dbReference>
<comment type="caution">
    <text evidence="8">The sequence shown here is derived from an EMBL/GenBank/DDBJ whole genome shotgun (WGS) entry which is preliminary data.</text>
</comment>
<feature type="domain" description="Flagellar hook-associated protein 2 N-terminal" evidence="6">
    <location>
        <begin position="9"/>
        <end position="106"/>
    </location>
</feature>
<evidence type="ECO:0000256" key="5">
    <source>
        <dbReference type="RuleBase" id="RU362066"/>
    </source>
</evidence>
<dbReference type="AlphaFoldDB" id="A0A2A4XH65"/>
<keyword evidence="8" id="KW-0966">Cell projection</keyword>
<keyword evidence="3 5" id="KW-0175">Coiled coil</keyword>
<organism evidence="8 9">
    <name type="scientific">SAR86 cluster bacterium</name>
    <dbReference type="NCBI Taxonomy" id="2030880"/>
    <lineage>
        <taxon>Bacteria</taxon>
        <taxon>Pseudomonadati</taxon>
        <taxon>Pseudomonadota</taxon>
        <taxon>Gammaproteobacteria</taxon>
        <taxon>SAR86 cluster</taxon>
    </lineage>
</organism>
<feature type="domain" description="Flagellar hook-associated protein 2 C-terminal" evidence="7">
    <location>
        <begin position="241"/>
        <end position="658"/>
    </location>
</feature>
<gene>
    <name evidence="8" type="ORF">COB20_01375</name>
</gene>
<dbReference type="EMBL" id="NVUL01000004">
    <property type="protein sequence ID" value="PCI81631.1"/>
    <property type="molecule type" value="Genomic_DNA"/>
</dbReference>
<evidence type="ECO:0000256" key="2">
    <source>
        <dbReference type="ARBA" id="ARBA00011255"/>
    </source>
</evidence>
<dbReference type="GO" id="GO:0009424">
    <property type="term" value="C:bacterial-type flagellum hook"/>
    <property type="evidence" value="ECO:0007669"/>
    <property type="project" value="UniProtKB-UniRule"/>
</dbReference>
<keyword evidence="8" id="KW-0282">Flagellum</keyword>
<reference evidence="9" key="1">
    <citation type="submission" date="2017-08" db="EMBL/GenBank/DDBJ databases">
        <title>A dynamic microbial community with high functional redundancy inhabits the cold, oxic subseafloor aquifer.</title>
        <authorList>
            <person name="Tully B.J."/>
            <person name="Wheat C.G."/>
            <person name="Glazer B.T."/>
            <person name="Huber J.A."/>
        </authorList>
    </citation>
    <scope>NUCLEOTIDE SEQUENCE [LARGE SCALE GENOMIC DNA]</scope>
</reference>
<dbReference type="PANTHER" id="PTHR30288:SF0">
    <property type="entry name" value="FLAGELLAR HOOK-ASSOCIATED PROTEIN 2"/>
    <property type="match status" value="1"/>
</dbReference>
<evidence type="ECO:0000313" key="8">
    <source>
        <dbReference type="EMBL" id="PCI81631.1"/>
    </source>
</evidence>
<evidence type="ECO:0000313" key="9">
    <source>
        <dbReference type="Proteomes" id="UP000218767"/>
    </source>
</evidence>
<dbReference type="Pfam" id="PF02465">
    <property type="entry name" value="FliD_N"/>
    <property type="match status" value="1"/>
</dbReference>
<dbReference type="PANTHER" id="PTHR30288">
    <property type="entry name" value="FLAGELLAR CAP/ASSEMBLY PROTEIN FLID"/>
    <property type="match status" value="1"/>
</dbReference>
<evidence type="ECO:0000259" key="7">
    <source>
        <dbReference type="Pfam" id="PF07195"/>
    </source>
</evidence>
<dbReference type="InterPro" id="IPR010809">
    <property type="entry name" value="FliD_C"/>
</dbReference>
<dbReference type="Pfam" id="PF07195">
    <property type="entry name" value="FliD_C"/>
    <property type="match status" value="1"/>
</dbReference>
<dbReference type="GO" id="GO:0071973">
    <property type="term" value="P:bacterial-type flagellum-dependent cell motility"/>
    <property type="evidence" value="ECO:0007669"/>
    <property type="project" value="TreeGrafter"/>
</dbReference>
<dbReference type="GO" id="GO:0007155">
    <property type="term" value="P:cell adhesion"/>
    <property type="evidence" value="ECO:0007669"/>
    <property type="project" value="InterPro"/>
</dbReference>
<keyword evidence="4 5" id="KW-0975">Bacterial flagellum</keyword>
<evidence type="ECO:0000256" key="4">
    <source>
        <dbReference type="ARBA" id="ARBA00023143"/>
    </source>
</evidence>
<dbReference type="InterPro" id="IPR040026">
    <property type="entry name" value="FliD"/>
</dbReference>
<evidence type="ECO:0000256" key="1">
    <source>
        <dbReference type="ARBA" id="ARBA00009764"/>
    </source>
</evidence>
<evidence type="ECO:0000256" key="3">
    <source>
        <dbReference type="ARBA" id="ARBA00023054"/>
    </source>
</evidence>